<dbReference type="InterPro" id="IPR036527">
    <property type="entry name" value="SCP2_sterol-bd_dom_sf"/>
</dbReference>
<dbReference type="Proteomes" id="UP000068164">
    <property type="component" value="Unassembled WGS sequence"/>
</dbReference>
<gene>
    <name evidence="2" type="ORF">AS026_00240</name>
</gene>
<proteinExistence type="predicted"/>
<sequence>MLAPSRLMATARIIPLPIVGRIADFLLKEVLSIHPKLFDRLGEYSQSRFAFVPSDFPFSFLICPKDRTVQAFRRGTHMAADTTICGPLVLMLALAEGRIDGDAIFFARKLTVTGDMEAVLALRNALDDNEIDLVDAVGRLSGPLTRSITGALGSVRRQALKAHGVQWS</sequence>
<dbReference type="Gene3D" id="3.30.1050.10">
    <property type="entry name" value="SCP2 sterol-binding domain"/>
    <property type="match status" value="1"/>
</dbReference>
<evidence type="ECO:0000313" key="3">
    <source>
        <dbReference type="Proteomes" id="UP000068164"/>
    </source>
</evidence>
<organism evidence="2 3">
    <name type="scientific">Rhizobium altiplani</name>
    <dbReference type="NCBI Taxonomy" id="1864509"/>
    <lineage>
        <taxon>Bacteria</taxon>
        <taxon>Pseudomonadati</taxon>
        <taxon>Pseudomonadota</taxon>
        <taxon>Alphaproteobacteria</taxon>
        <taxon>Hyphomicrobiales</taxon>
        <taxon>Rhizobiaceae</taxon>
        <taxon>Rhizobium/Agrobacterium group</taxon>
        <taxon>Rhizobium</taxon>
    </lineage>
</organism>
<reference evidence="2 3" key="1">
    <citation type="submission" date="2015-11" db="EMBL/GenBank/DDBJ databases">
        <title>Draft Genome Sequence of the Strain BR 10423 (Rhizobium sp.) isolated from nodules of Mimosa pudica.</title>
        <authorList>
            <person name="Barauna A.C."/>
            <person name="Zilli J.E."/>
            <person name="Simoes-Araujo J.L."/>
            <person name="Reis V.M."/>
            <person name="James E.K."/>
            <person name="Reis F.B.Jr."/>
            <person name="Rouws L.F."/>
            <person name="Passos S.R."/>
            <person name="Gois S.R."/>
        </authorList>
    </citation>
    <scope>NUCLEOTIDE SEQUENCE [LARGE SCALE GENOMIC DNA]</scope>
    <source>
        <strain evidence="2 3">BR10423</strain>
    </source>
</reference>
<feature type="domain" description="SCP2" evidence="1">
    <location>
        <begin position="36"/>
        <end position="127"/>
    </location>
</feature>
<dbReference type="SUPFAM" id="SSF55718">
    <property type="entry name" value="SCP-like"/>
    <property type="match status" value="1"/>
</dbReference>
<keyword evidence="3" id="KW-1185">Reference proteome</keyword>
<accession>A0A109K404</accession>
<dbReference type="OrthoDB" id="8479080at2"/>
<dbReference type="RefSeq" id="WP_062368263.1">
    <property type="nucleotide sequence ID" value="NZ_LNCD01000001.1"/>
</dbReference>
<evidence type="ECO:0000259" key="1">
    <source>
        <dbReference type="Pfam" id="PF02036"/>
    </source>
</evidence>
<dbReference type="EMBL" id="LNCD01000001">
    <property type="protein sequence ID" value="KWV60271.1"/>
    <property type="molecule type" value="Genomic_DNA"/>
</dbReference>
<comment type="caution">
    <text evidence="2">The sequence shown here is derived from an EMBL/GenBank/DDBJ whole genome shotgun (WGS) entry which is preliminary data.</text>
</comment>
<dbReference type="Pfam" id="PF02036">
    <property type="entry name" value="SCP2"/>
    <property type="match status" value="1"/>
</dbReference>
<name>A0A109K404_9HYPH</name>
<dbReference type="InterPro" id="IPR003033">
    <property type="entry name" value="SCP2_sterol-bd_dom"/>
</dbReference>
<dbReference type="AlphaFoldDB" id="A0A109K404"/>
<protein>
    <recommendedName>
        <fullName evidence="1">SCP2 domain-containing protein</fullName>
    </recommendedName>
</protein>
<evidence type="ECO:0000313" key="2">
    <source>
        <dbReference type="EMBL" id="KWV60271.1"/>
    </source>
</evidence>